<reference evidence="2 3" key="1">
    <citation type="submission" date="2020-02" db="EMBL/GenBank/DDBJ databases">
        <authorList>
            <person name="Chaudhuri R."/>
        </authorList>
    </citation>
    <scope>NUCLEOTIDE SEQUENCE [LARGE SCALE GENOMIC DNA]</scope>
    <source>
        <strain evidence="2">SFB21</strain>
    </source>
</reference>
<accession>A0A811G7Q4</accession>
<comment type="caution">
    <text evidence="2">The sequence shown here is derived from an EMBL/GenBank/DDBJ whole genome shotgun (WGS) entry which is preliminary data.</text>
</comment>
<dbReference type="RefSeq" id="WP_174558197.1">
    <property type="nucleotide sequence ID" value="NZ_CADDTS010000004.1"/>
</dbReference>
<gene>
    <name evidence="2" type="ORF">SFB21_0183</name>
</gene>
<evidence type="ECO:0000313" key="2">
    <source>
        <dbReference type="EMBL" id="CAB1207576.1"/>
    </source>
</evidence>
<name>A0A811G7Q4_9GAMM</name>
<dbReference type="EMBL" id="CADDTS010000004">
    <property type="protein sequence ID" value="CAB1207576.1"/>
    <property type="molecule type" value="Genomic_DNA"/>
</dbReference>
<evidence type="ECO:0008006" key="4">
    <source>
        <dbReference type="Google" id="ProtNLM"/>
    </source>
</evidence>
<proteinExistence type="predicted"/>
<organism evidence="2 3">
    <name type="scientific">Acinetobacter bouvetii</name>
    <dbReference type="NCBI Taxonomy" id="202951"/>
    <lineage>
        <taxon>Bacteria</taxon>
        <taxon>Pseudomonadati</taxon>
        <taxon>Pseudomonadota</taxon>
        <taxon>Gammaproteobacteria</taxon>
        <taxon>Moraxellales</taxon>
        <taxon>Moraxellaceae</taxon>
        <taxon>Acinetobacter</taxon>
    </lineage>
</organism>
<dbReference type="Proteomes" id="UP000489961">
    <property type="component" value="Unassembled WGS sequence"/>
</dbReference>
<evidence type="ECO:0000313" key="3">
    <source>
        <dbReference type="Proteomes" id="UP000489961"/>
    </source>
</evidence>
<feature type="compositionally biased region" description="Basic and acidic residues" evidence="1">
    <location>
        <begin position="73"/>
        <end position="87"/>
    </location>
</feature>
<protein>
    <recommendedName>
        <fullName evidence="4">Lytic transglycosylase domain-containing protein</fullName>
    </recommendedName>
</protein>
<sequence>MATKTLQQIANAKAAGYKDFEIWNELRKTPDFNESTKRARAAGYTQEQIAQDLGLKVKFVDSKPKRNYQPFDNTKEARQKREQEALKKQGPTQPWESVLLSLADKGAPALQGFSYVGDKISKGINKVAGTNLRTDSYEGVTRGLKTANKNHETVRKANNQGPDYWRIGTDIATTIPLSMASGGVGVLKSGTPLMSKAGAAFLGENAALGGLIGATGVHENNAERLKSMRNGAIGGAVGAGVAKKVGDGVTKAVNIKQGRMVPGAQEVDDLGKQFGVKTTVGDIGKNPLVQKSEVAMESIPMVGTSKFRQAQQAQVKDAATKVLDGLKTKLDDIDYKAIPNIQAAANTGDRNAIRILGMVNDAGDDTGKVLQAAAEIKNWRGQRVASQMYDRVQNLAGDGAIAPNKTVQVIDDIIANDSKVIPNKELQGELLGIRKSLADANIKKDFKEMRAVQSRLGKLTDEWGRQGKSTSAFTQIKTAIDDDLLDFAQGSGNTRLLGELKKANALYKQLQKGKDKAFANALRGTEPDQIFNQFMKAGKGDKAANFYKNLDPKGQAALRYQMAENAFDKAWDSNRDVFSPAKFAQEFERLGAPYNNIFTGGDKAQMDGFVKLMRHVERAGQYAENPPTGNRLVGIAFGLGAGVNPTLAAQGAGVSAIAKALFTTEAGKRILLAAKDVPPNSPQMANLLIQAQKLGAVGGATVGAKTAKD</sequence>
<dbReference type="AlphaFoldDB" id="A0A811G7Q4"/>
<feature type="region of interest" description="Disordered" evidence="1">
    <location>
        <begin position="64"/>
        <end position="92"/>
    </location>
</feature>
<evidence type="ECO:0000256" key="1">
    <source>
        <dbReference type="SAM" id="MobiDB-lite"/>
    </source>
</evidence>